<feature type="binding site" evidence="5">
    <location>
        <position position="232"/>
    </location>
    <ligand>
        <name>substrate</name>
    </ligand>
</feature>
<organism evidence="8 9">
    <name type="scientific">Streptomyces spiralis</name>
    <dbReference type="NCBI Taxonomy" id="66376"/>
    <lineage>
        <taxon>Bacteria</taxon>
        <taxon>Bacillati</taxon>
        <taxon>Actinomycetota</taxon>
        <taxon>Actinomycetes</taxon>
        <taxon>Kitasatosporales</taxon>
        <taxon>Streptomycetaceae</taxon>
        <taxon>Streptomyces</taxon>
    </lineage>
</organism>
<dbReference type="InterPro" id="IPR036291">
    <property type="entry name" value="NAD(P)-bd_dom_sf"/>
</dbReference>
<feature type="binding site" evidence="5">
    <location>
        <position position="209"/>
    </location>
    <ligand>
        <name>NADP(+)</name>
        <dbReference type="ChEBI" id="CHEBI:58349"/>
    </ligand>
</feature>
<reference evidence="8" key="1">
    <citation type="journal article" date="2014" name="Int. J. Syst. Evol. Microbiol.">
        <title>Complete genome sequence of Corynebacterium casei LMG S-19264T (=DSM 44701T), isolated from a smear-ripened cheese.</title>
        <authorList>
            <consortium name="US DOE Joint Genome Institute (JGI-PGF)"/>
            <person name="Walter F."/>
            <person name="Albersmeier A."/>
            <person name="Kalinowski J."/>
            <person name="Ruckert C."/>
        </authorList>
    </citation>
    <scope>NUCLEOTIDE SEQUENCE</scope>
    <source>
        <strain evidence="8">JCM 3302</strain>
    </source>
</reference>
<evidence type="ECO:0000313" key="9">
    <source>
        <dbReference type="Proteomes" id="UP000641386"/>
    </source>
</evidence>
<keyword evidence="4 5" id="KW-0413">Isomerase</keyword>
<dbReference type="GO" id="GO:0042351">
    <property type="term" value="P:'de novo' GDP-L-fucose biosynthetic process"/>
    <property type="evidence" value="ECO:0007669"/>
    <property type="project" value="UniProtKB-UniRule"/>
</dbReference>
<reference evidence="8" key="2">
    <citation type="submission" date="2020-09" db="EMBL/GenBank/DDBJ databases">
        <authorList>
            <person name="Sun Q."/>
            <person name="Ohkuma M."/>
        </authorList>
    </citation>
    <scope>NUCLEOTIDE SEQUENCE</scope>
    <source>
        <strain evidence="8">JCM 3302</strain>
    </source>
</reference>
<comment type="caution">
    <text evidence="8">The sequence shown here is derived from an EMBL/GenBank/DDBJ whole genome shotgun (WGS) entry which is preliminary data.</text>
</comment>
<feature type="binding site" evidence="5">
    <location>
        <begin position="41"/>
        <end position="47"/>
    </location>
    <ligand>
        <name>NADP(+)</name>
        <dbReference type="ChEBI" id="CHEBI:58349"/>
    </ligand>
</feature>
<dbReference type="InterPro" id="IPR028614">
    <property type="entry name" value="GDP_fucose/colitose_synth"/>
</dbReference>
<evidence type="ECO:0000256" key="4">
    <source>
        <dbReference type="ARBA" id="ARBA00023235"/>
    </source>
</evidence>
<dbReference type="GO" id="GO:0016853">
    <property type="term" value="F:isomerase activity"/>
    <property type="evidence" value="ECO:0007669"/>
    <property type="project" value="UniProtKB-KW"/>
</dbReference>
<dbReference type="GO" id="GO:0070401">
    <property type="term" value="F:NADP+ binding"/>
    <property type="evidence" value="ECO:0007669"/>
    <property type="project" value="UniProtKB-UniRule"/>
</dbReference>
<dbReference type="EC" id="1.1.1.271" evidence="5"/>
<comment type="similarity">
    <text evidence="1 5">Belongs to the NAD(P)-dependent epimerase/dehydratase family. Fucose synthase subfamily.</text>
</comment>
<comment type="catalytic activity">
    <reaction evidence="5">
        <text>GDP-beta-L-fucose + NADP(+) = GDP-4-dehydro-alpha-D-rhamnose + NADPH + H(+)</text>
        <dbReference type="Rhea" id="RHEA:18885"/>
        <dbReference type="ChEBI" id="CHEBI:15378"/>
        <dbReference type="ChEBI" id="CHEBI:57273"/>
        <dbReference type="ChEBI" id="CHEBI:57783"/>
        <dbReference type="ChEBI" id="CHEBI:57964"/>
        <dbReference type="ChEBI" id="CHEBI:58349"/>
        <dbReference type="EC" id="1.1.1.271"/>
    </reaction>
</comment>
<feature type="binding site" evidence="5">
    <location>
        <begin position="193"/>
        <end position="196"/>
    </location>
    <ligand>
        <name>NADP(+)</name>
        <dbReference type="ChEBI" id="CHEBI:58349"/>
    </ligand>
</feature>
<dbReference type="PANTHER" id="PTHR43238:SF1">
    <property type="entry name" value="GDP-L-FUCOSE SYNTHASE"/>
    <property type="match status" value="1"/>
</dbReference>
<feature type="binding site" evidence="5">
    <location>
        <begin position="135"/>
        <end position="138"/>
    </location>
    <ligand>
        <name>NADP(+)</name>
        <dbReference type="ChEBI" id="CHEBI:58349"/>
    </ligand>
</feature>
<dbReference type="Gene3D" id="3.90.25.10">
    <property type="entry name" value="UDP-galactose 4-epimerase, domain 1"/>
    <property type="match status" value="1"/>
</dbReference>
<feature type="binding site" evidence="5">
    <location>
        <position position="299"/>
    </location>
    <ligand>
        <name>substrate</name>
    </ligand>
</feature>
<evidence type="ECO:0000256" key="1">
    <source>
        <dbReference type="ARBA" id="ARBA00005959"/>
    </source>
</evidence>
<feature type="site" description="Important for catalytic activity" evidence="5">
    <location>
        <position position="137"/>
    </location>
</feature>
<feature type="binding site" evidence="5">
    <location>
        <position position="217"/>
    </location>
    <ligand>
        <name>substrate</name>
    </ligand>
</feature>
<dbReference type="Pfam" id="PF01370">
    <property type="entry name" value="Epimerase"/>
    <property type="match status" value="1"/>
</dbReference>
<feature type="domain" description="NAD-dependent epimerase/dehydratase" evidence="7">
    <location>
        <begin position="37"/>
        <end position="267"/>
    </location>
</feature>
<name>A0A919DS46_9ACTN</name>
<dbReference type="PANTHER" id="PTHR43238">
    <property type="entry name" value="GDP-L-FUCOSE SYNTHASE"/>
    <property type="match status" value="1"/>
</dbReference>
<proteinExistence type="inferred from homology"/>
<dbReference type="AlphaFoldDB" id="A0A919DS46"/>
<dbReference type="SUPFAM" id="SSF51735">
    <property type="entry name" value="NAD(P)-binding Rossmann-fold domains"/>
    <property type="match status" value="1"/>
</dbReference>
<dbReference type="Gene3D" id="3.40.50.720">
    <property type="entry name" value="NAD(P)-binding Rossmann-like Domain"/>
    <property type="match status" value="1"/>
</dbReference>
<feature type="binding site" evidence="5">
    <location>
        <position position="170"/>
    </location>
    <ligand>
        <name>NADP(+)</name>
        <dbReference type="ChEBI" id="CHEBI:58349"/>
    </ligand>
</feature>
<dbReference type="GO" id="GO:0050577">
    <property type="term" value="F:GDP-L-fucose synthase activity"/>
    <property type="evidence" value="ECO:0007669"/>
    <property type="project" value="UniProtKB-UniRule"/>
</dbReference>
<evidence type="ECO:0000313" key="8">
    <source>
        <dbReference type="EMBL" id="GHE74428.1"/>
    </source>
</evidence>
<comment type="pathway">
    <text evidence="5">Nucleotide-sugar biosynthesis; GDP-L-fucose biosynthesis via de novo pathway; GDP-L-fucose from GDP-alpha-D-mannose: step 2/2.</text>
</comment>
<keyword evidence="5" id="KW-0511">Multifunctional enzyme</keyword>
<keyword evidence="2 5" id="KW-0521">NADP</keyword>
<feature type="binding site" evidence="5">
    <location>
        <position position="239"/>
    </location>
    <ligand>
        <name>substrate</name>
    </ligand>
</feature>
<sequence>MTADASHQPTAPSPASSSSLTAPGASSPSLLPRAARVFVAGHRGLVGSAVARRLAADGHEVLTRSRDQLDLRDAARTEAFLRDARPDAVVLAAAKVGGIMANSTSPVQFLEDNLRIQLSVIAGAHAARVPRLLFLGSSCIYPKHAEQPIREESLLTGPLEPTNEAYAIAKIAGITQVQSYRRQYGASYISAMPTNLYGPGDNFDLATSHVLPALVRRFHEARVSGAPEVVLWGTGTPRREFLHVDDVAAACALLLERYDGDGPVNIGCGEDLPISELAEVVRQVTGYEGSVVWDTSKPDGTPRKLLDVSRLTSLGFKPAVALRDGIAATYEWWLAQQRTG</sequence>
<dbReference type="Proteomes" id="UP000641386">
    <property type="component" value="Unassembled WGS sequence"/>
</dbReference>
<comment type="function">
    <text evidence="5">Catalyzes the two-step NADP-dependent conversion of GDP-4-dehydro-6-deoxy-D-mannose to GDP-fucose, involving an epimerase and a reductase reaction.</text>
</comment>
<accession>A0A919DS46</accession>
<dbReference type="HAMAP" id="MF_00956">
    <property type="entry name" value="GDP_fucose_synth"/>
    <property type="match status" value="1"/>
</dbReference>
<evidence type="ECO:0000259" key="7">
    <source>
        <dbReference type="Pfam" id="PF01370"/>
    </source>
</evidence>
<keyword evidence="9" id="KW-1185">Reference proteome</keyword>
<dbReference type="EMBL" id="BNBC01000012">
    <property type="protein sequence ID" value="GHE74428.1"/>
    <property type="molecule type" value="Genomic_DNA"/>
</dbReference>
<feature type="active site" description="Proton donor/acceptor" evidence="5">
    <location>
        <position position="166"/>
    </location>
</feature>
<evidence type="ECO:0000256" key="6">
    <source>
        <dbReference type="SAM" id="MobiDB-lite"/>
    </source>
</evidence>
<evidence type="ECO:0000256" key="5">
    <source>
        <dbReference type="HAMAP-Rule" id="MF_00956"/>
    </source>
</evidence>
<protein>
    <recommendedName>
        <fullName evidence="5">GDP-L-fucose synthase</fullName>
        <ecNumber evidence="5">1.1.1.271</ecNumber>
    </recommendedName>
    <alternativeName>
        <fullName evidence="5">GDP-4-keto-6-deoxy-D-mannose-3,5-epimerase-4-reductase</fullName>
    </alternativeName>
</protein>
<dbReference type="InterPro" id="IPR001509">
    <property type="entry name" value="Epimerase_deHydtase"/>
</dbReference>
<dbReference type="CDD" id="cd05239">
    <property type="entry name" value="GDP_FS_SDR_e"/>
    <property type="match status" value="1"/>
</dbReference>
<evidence type="ECO:0000256" key="3">
    <source>
        <dbReference type="ARBA" id="ARBA00023002"/>
    </source>
</evidence>
<evidence type="ECO:0000256" key="2">
    <source>
        <dbReference type="ARBA" id="ARBA00022857"/>
    </source>
</evidence>
<keyword evidence="3 5" id="KW-0560">Oxidoreductase</keyword>
<feature type="region of interest" description="Disordered" evidence="6">
    <location>
        <begin position="1"/>
        <end position="27"/>
    </location>
</feature>
<dbReference type="RefSeq" id="WP_189900664.1">
    <property type="nucleotide sequence ID" value="NZ_BNBC01000012.1"/>
</dbReference>
<feature type="compositionally biased region" description="Low complexity" evidence="6">
    <location>
        <begin position="9"/>
        <end position="27"/>
    </location>
</feature>
<gene>
    <name evidence="5 8" type="primary">fcl</name>
    <name evidence="8" type="ORF">GCM10014715_31400</name>
</gene>
<feature type="site" description="Important for catalytic activity" evidence="5">
    <location>
        <position position="139"/>
    </location>
</feature>